<dbReference type="InterPro" id="IPR000594">
    <property type="entry name" value="ThiF_NAD_FAD-bd"/>
</dbReference>
<dbReference type="AlphaFoldDB" id="A0A3M2I5M9"/>
<dbReference type="SMART" id="SM00450">
    <property type="entry name" value="RHOD"/>
    <property type="match status" value="1"/>
</dbReference>
<reference evidence="15 16" key="1">
    <citation type="submission" date="2018-10" db="EMBL/GenBank/DDBJ databases">
        <title>Proposal of Lysobacter pythonis sp. nov. isolated from royal pythons (Python regius).</title>
        <authorList>
            <person name="Hans-Juergen B."/>
            <person name="Huptas C."/>
            <person name="Sandra B."/>
            <person name="Igor L."/>
            <person name="Joachim S."/>
            <person name="Siegfried S."/>
            <person name="Mareike W."/>
            <person name="Peter K."/>
        </authorList>
    </citation>
    <scope>NUCLEOTIDE SEQUENCE [LARGE SCALE GENOMIC DNA]</scope>
    <source>
        <strain evidence="15 16">4284/11</strain>
    </source>
</reference>
<evidence type="ECO:0000256" key="6">
    <source>
        <dbReference type="ARBA" id="ARBA00052218"/>
    </source>
</evidence>
<evidence type="ECO:0000256" key="8">
    <source>
        <dbReference type="ARBA" id="ARBA00063809"/>
    </source>
</evidence>
<keyword evidence="16" id="KW-1185">Reference proteome</keyword>
<dbReference type="OrthoDB" id="9804286at2"/>
<evidence type="ECO:0000256" key="12">
    <source>
        <dbReference type="ARBA" id="ARBA00075328"/>
    </source>
</evidence>
<dbReference type="GO" id="GO:0061605">
    <property type="term" value="F:molybdopterin-synthase adenylyltransferase activity"/>
    <property type="evidence" value="ECO:0007669"/>
    <property type="project" value="UniProtKB-EC"/>
</dbReference>
<dbReference type="SUPFAM" id="SSF52821">
    <property type="entry name" value="Rhodanese/Cell cycle control phosphatase"/>
    <property type="match status" value="1"/>
</dbReference>
<evidence type="ECO:0000313" key="15">
    <source>
        <dbReference type="EMBL" id="RMH94849.1"/>
    </source>
</evidence>
<comment type="subunit">
    <text evidence="8">Homodimer. Forms a stable heterotetrameric complex of 2 MoeB and 2 MoaD during adenylation of MoaD.</text>
</comment>
<dbReference type="RefSeq" id="WP_122100235.1">
    <property type="nucleotide sequence ID" value="NZ_RFLY01000001.1"/>
</dbReference>
<keyword evidence="15" id="KW-0548">Nucleotidyltransferase</keyword>
<dbReference type="InterPro" id="IPR035985">
    <property type="entry name" value="Ubiquitin-activating_enz"/>
</dbReference>
<proteinExistence type="inferred from homology"/>
<protein>
    <recommendedName>
        <fullName evidence="10">Molybdopterin-synthase adenylyltransferase</fullName>
        <ecNumber evidence="9">2.7.7.80</ecNumber>
    </recommendedName>
    <alternativeName>
        <fullName evidence="13">MoaD protein adenylase</fullName>
    </alternativeName>
    <alternativeName>
        <fullName evidence="11">Molybdopterin-converting factor subunit 1 adenylase</fullName>
    </alternativeName>
    <alternativeName>
        <fullName evidence="12">Sulfur carrier protein MoaD adenylyltransferase</fullName>
    </alternativeName>
</protein>
<dbReference type="GO" id="GO:0005829">
    <property type="term" value="C:cytosol"/>
    <property type="evidence" value="ECO:0007669"/>
    <property type="project" value="TreeGrafter"/>
</dbReference>
<evidence type="ECO:0000256" key="3">
    <source>
        <dbReference type="ARBA" id="ARBA00022679"/>
    </source>
</evidence>
<comment type="pathway">
    <text evidence="1">Cofactor biosynthesis; molybdopterin biosynthesis.</text>
</comment>
<dbReference type="PANTHER" id="PTHR10953">
    <property type="entry name" value="UBIQUITIN-ACTIVATING ENZYME E1"/>
    <property type="match status" value="1"/>
</dbReference>
<dbReference type="Pfam" id="PF00581">
    <property type="entry name" value="Rhodanese"/>
    <property type="match status" value="1"/>
</dbReference>
<evidence type="ECO:0000256" key="10">
    <source>
        <dbReference type="ARBA" id="ARBA00073635"/>
    </source>
</evidence>
<comment type="catalytic activity">
    <reaction evidence="6">
        <text>[molybdopterin-synthase sulfur-carrier protein]-C-terminal Gly-Gly + ATP + H(+) = [molybdopterin-synthase sulfur-carrier protein]-C-terminal Gly-Gly-AMP + diphosphate</text>
        <dbReference type="Rhea" id="RHEA:43616"/>
        <dbReference type="Rhea" id="RHEA-COMP:12159"/>
        <dbReference type="Rhea" id="RHEA-COMP:12202"/>
        <dbReference type="ChEBI" id="CHEBI:15378"/>
        <dbReference type="ChEBI" id="CHEBI:30616"/>
        <dbReference type="ChEBI" id="CHEBI:33019"/>
        <dbReference type="ChEBI" id="CHEBI:90618"/>
        <dbReference type="ChEBI" id="CHEBI:90778"/>
        <dbReference type="EC" id="2.7.7.80"/>
    </reaction>
</comment>
<evidence type="ECO:0000259" key="14">
    <source>
        <dbReference type="PROSITE" id="PS50206"/>
    </source>
</evidence>
<sequence>MPGVRRLTPAQALARVEAGARLVDVRSSDEQAAGMAVGAEAIAQDALLEDAAAHLPRDAGIVLICQRGVRSLRVAEAMMAQGFADIASIEGGTDAWRRDGLPMSAATLDADFLERYSRQWRLPQVGIEGQRTLRRARVAMIGAGGLGAPAAFYLAAAGIGHLRLIDDDVVDRSNLQRQILHVDAGVGHAAKVDSARERLLALNPSIEVEALRTRVDAGNVDALIADADVVFDGGDNFPVRQVLNDACLRFGKPLVYGAVQRFEGQASVFDAGRRRGQAPCYRCLFPEAADDAPNCAEAGVLGVVPGIIGLVQATETLKLILGIGEPLVGRLLRFDALTMRFRETRLMVDPDCPACGSLAMGEK</sequence>
<dbReference type="NCBIfam" id="NF004281">
    <property type="entry name" value="PRK05690.1"/>
    <property type="match status" value="1"/>
</dbReference>
<dbReference type="GO" id="GO:0005524">
    <property type="term" value="F:ATP binding"/>
    <property type="evidence" value="ECO:0007669"/>
    <property type="project" value="UniProtKB-KW"/>
</dbReference>
<name>A0A3M2I5M9_9GAMM</name>
<accession>A0A3M2I5M9</accession>
<feature type="domain" description="Rhodanese" evidence="14">
    <location>
        <begin position="16"/>
        <end position="105"/>
    </location>
</feature>
<dbReference type="PANTHER" id="PTHR10953:SF102">
    <property type="entry name" value="ADENYLYLTRANSFERASE AND SULFURTRANSFERASE MOCS3"/>
    <property type="match status" value="1"/>
</dbReference>
<dbReference type="FunFam" id="3.40.50.720:FF:000033">
    <property type="entry name" value="Adenylyltransferase and sulfurtransferase MOCS3"/>
    <property type="match status" value="1"/>
</dbReference>
<comment type="caution">
    <text evidence="15">The sequence shown here is derived from an EMBL/GenBank/DDBJ whole genome shotgun (WGS) entry which is preliminary data.</text>
</comment>
<keyword evidence="4" id="KW-0547">Nucleotide-binding</keyword>
<comment type="function">
    <text evidence="7">Catalyzes the adenylation by ATP of the carboxyl group of the C-terminal glycine of sulfur carrier protein MoaD.</text>
</comment>
<comment type="similarity">
    <text evidence="2">Belongs to the HesA/MoeB/ThiF family.</text>
</comment>
<dbReference type="InterPro" id="IPR001763">
    <property type="entry name" value="Rhodanese-like_dom"/>
</dbReference>
<keyword evidence="5" id="KW-0067">ATP-binding</keyword>
<dbReference type="EC" id="2.7.7.80" evidence="9"/>
<evidence type="ECO:0000256" key="11">
    <source>
        <dbReference type="ARBA" id="ARBA00075110"/>
    </source>
</evidence>
<evidence type="ECO:0000256" key="2">
    <source>
        <dbReference type="ARBA" id="ARBA00009919"/>
    </source>
</evidence>
<dbReference type="GO" id="GO:0008641">
    <property type="term" value="F:ubiquitin-like modifier activating enzyme activity"/>
    <property type="evidence" value="ECO:0007669"/>
    <property type="project" value="InterPro"/>
</dbReference>
<dbReference type="GO" id="GO:0004792">
    <property type="term" value="F:thiosulfate-cyanide sulfurtransferase activity"/>
    <property type="evidence" value="ECO:0007669"/>
    <property type="project" value="TreeGrafter"/>
</dbReference>
<organism evidence="15 16">
    <name type="scientific">Solilutibacter pythonis</name>
    <dbReference type="NCBI Taxonomy" id="2483112"/>
    <lineage>
        <taxon>Bacteria</taxon>
        <taxon>Pseudomonadati</taxon>
        <taxon>Pseudomonadota</taxon>
        <taxon>Gammaproteobacteria</taxon>
        <taxon>Lysobacterales</taxon>
        <taxon>Lysobacteraceae</taxon>
        <taxon>Solilutibacter</taxon>
    </lineage>
</organism>
<evidence type="ECO:0000256" key="9">
    <source>
        <dbReference type="ARBA" id="ARBA00066884"/>
    </source>
</evidence>
<dbReference type="CDD" id="cd00158">
    <property type="entry name" value="RHOD"/>
    <property type="match status" value="1"/>
</dbReference>
<dbReference type="Gene3D" id="3.40.250.10">
    <property type="entry name" value="Rhodanese-like domain"/>
    <property type="match status" value="1"/>
</dbReference>
<dbReference type="Pfam" id="PF00899">
    <property type="entry name" value="ThiF"/>
    <property type="match status" value="1"/>
</dbReference>
<dbReference type="GO" id="GO:0008146">
    <property type="term" value="F:sulfotransferase activity"/>
    <property type="evidence" value="ECO:0007669"/>
    <property type="project" value="TreeGrafter"/>
</dbReference>
<dbReference type="InterPro" id="IPR045886">
    <property type="entry name" value="ThiF/MoeB/HesA"/>
</dbReference>
<keyword evidence="3 15" id="KW-0808">Transferase</keyword>
<evidence type="ECO:0000256" key="7">
    <source>
        <dbReference type="ARBA" id="ARBA00055169"/>
    </source>
</evidence>
<evidence type="ECO:0000256" key="13">
    <source>
        <dbReference type="ARBA" id="ARBA00078531"/>
    </source>
</evidence>
<evidence type="ECO:0000256" key="1">
    <source>
        <dbReference type="ARBA" id="ARBA00005046"/>
    </source>
</evidence>
<dbReference type="SUPFAM" id="SSF69572">
    <property type="entry name" value="Activating enzymes of the ubiquitin-like proteins"/>
    <property type="match status" value="1"/>
</dbReference>
<evidence type="ECO:0000256" key="5">
    <source>
        <dbReference type="ARBA" id="ARBA00022840"/>
    </source>
</evidence>
<dbReference type="Proteomes" id="UP000275012">
    <property type="component" value="Unassembled WGS sequence"/>
</dbReference>
<dbReference type="Gene3D" id="3.40.50.720">
    <property type="entry name" value="NAD(P)-binding Rossmann-like Domain"/>
    <property type="match status" value="1"/>
</dbReference>
<gene>
    <name evidence="15" type="primary">moeB</name>
    <name evidence="15" type="ORF">EBB59_00715</name>
</gene>
<dbReference type="EMBL" id="RFLY01000001">
    <property type="protein sequence ID" value="RMH94849.1"/>
    <property type="molecule type" value="Genomic_DNA"/>
</dbReference>
<dbReference type="PROSITE" id="PS50206">
    <property type="entry name" value="RHODANESE_3"/>
    <property type="match status" value="1"/>
</dbReference>
<evidence type="ECO:0000256" key="4">
    <source>
        <dbReference type="ARBA" id="ARBA00022741"/>
    </source>
</evidence>
<dbReference type="InterPro" id="IPR036873">
    <property type="entry name" value="Rhodanese-like_dom_sf"/>
</dbReference>
<dbReference type="NCBIfam" id="NF006444">
    <property type="entry name" value="PRK08762.1"/>
    <property type="match status" value="1"/>
</dbReference>
<dbReference type="CDD" id="cd00757">
    <property type="entry name" value="ThiF_MoeB_HesA_family"/>
    <property type="match status" value="1"/>
</dbReference>
<evidence type="ECO:0000313" key="16">
    <source>
        <dbReference type="Proteomes" id="UP000275012"/>
    </source>
</evidence>